<evidence type="ECO:0000256" key="1">
    <source>
        <dbReference type="ARBA" id="ARBA00008791"/>
    </source>
</evidence>
<dbReference type="RefSeq" id="WP_340603302.1">
    <property type="nucleotide sequence ID" value="NZ_JBBMXV010000002.1"/>
</dbReference>
<dbReference type="Gene3D" id="3.40.50.620">
    <property type="entry name" value="HUPs"/>
    <property type="match status" value="1"/>
</dbReference>
<dbReference type="PANTHER" id="PTHR46268:SF6">
    <property type="entry name" value="UNIVERSAL STRESS PROTEIN UP12"/>
    <property type="match status" value="1"/>
</dbReference>
<dbReference type="AlphaFoldDB" id="A0ABD5V057"/>
<gene>
    <name evidence="3" type="ORF">ACFQGH_06195</name>
</gene>
<dbReference type="Pfam" id="PF00582">
    <property type="entry name" value="Usp"/>
    <property type="match status" value="1"/>
</dbReference>
<sequence>MYDIIVGVDTDAERAVAQAEAIAELPGGDEIRAILIHVFDDEDGDVESLGAINEARRILEEAGVEVETEGIVGDPAIAILDSAERHDADCICVAGRERSPAGKAIFGSVTQDVVIGAERPTLVCSAEGE</sequence>
<organism evidence="3 4">
    <name type="scientific">Halalkalicoccus tibetensis</name>
    <dbReference type="NCBI Taxonomy" id="175632"/>
    <lineage>
        <taxon>Archaea</taxon>
        <taxon>Methanobacteriati</taxon>
        <taxon>Methanobacteriota</taxon>
        <taxon>Stenosarchaea group</taxon>
        <taxon>Halobacteria</taxon>
        <taxon>Halobacteriales</taxon>
        <taxon>Halococcaceae</taxon>
        <taxon>Halalkalicoccus</taxon>
    </lineage>
</organism>
<proteinExistence type="inferred from homology"/>
<dbReference type="InterPro" id="IPR014729">
    <property type="entry name" value="Rossmann-like_a/b/a_fold"/>
</dbReference>
<dbReference type="EMBL" id="JBHSXQ010000002">
    <property type="protein sequence ID" value="MFC6904787.1"/>
    <property type="molecule type" value="Genomic_DNA"/>
</dbReference>
<dbReference type="InterPro" id="IPR006016">
    <property type="entry name" value="UspA"/>
</dbReference>
<dbReference type="SUPFAM" id="SSF52402">
    <property type="entry name" value="Adenine nucleotide alpha hydrolases-like"/>
    <property type="match status" value="1"/>
</dbReference>
<dbReference type="CDD" id="cd00293">
    <property type="entry name" value="USP-like"/>
    <property type="match status" value="1"/>
</dbReference>
<accession>A0ABD5V057</accession>
<comment type="caution">
    <text evidence="3">The sequence shown here is derived from an EMBL/GenBank/DDBJ whole genome shotgun (WGS) entry which is preliminary data.</text>
</comment>
<name>A0ABD5V057_9EURY</name>
<evidence type="ECO:0000259" key="2">
    <source>
        <dbReference type="Pfam" id="PF00582"/>
    </source>
</evidence>
<evidence type="ECO:0000313" key="3">
    <source>
        <dbReference type="EMBL" id="MFC6904787.1"/>
    </source>
</evidence>
<dbReference type="PANTHER" id="PTHR46268">
    <property type="entry name" value="STRESS RESPONSE PROTEIN NHAX"/>
    <property type="match status" value="1"/>
</dbReference>
<keyword evidence="4" id="KW-1185">Reference proteome</keyword>
<feature type="domain" description="UspA" evidence="2">
    <location>
        <begin position="4"/>
        <end position="124"/>
    </location>
</feature>
<comment type="similarity">
    <text evidence="1">Belongs to the universal stress protein A family.</text>
</comment>
<evidence type="ECO:0000313" key="4">
    <source>
        <dbReference type="Proteomes" id="UP001596312"/>
    </source>
</evidence>
<protein>
    <submittedName>
        <fullName evidence="3">Universal stress protein</fullName>
    </submittedName>
</protein>
<dbReference type="Proteomes" id="UP001596312">
    <property type="component" value="Unassembled WGS sequence"/>
</dbReference>
<reference evidence="3 4" key="1">
    <citation type="journal article" date="2019" name="Int. J. Syst. Evol. Microbiol.">
        <title>The Global Catalogue of Microorganisms (GCM) 10K type strain sequencing project: providing services to taxonomists for standard genome sequencing and annotation.</title>
        <authorList>
            <consortium name="The Broad Institute Genomics Platform"/>
            <consortium name="The Broad Institute Genome Sequencing Center for Infectious Disease"/>
            <person name="Wu L."/>
            <person name="Ma J."/>
        </authorList>
    </citation>
    <scope>NUCLEOTIDE SEQUENCE [LARGE SCALE GENOMIC DNA]</scope>
    <source>
        <strain evidence="3 4">CGMCC 1.3240</strain>
    </source>
</reference>